<keyword evidence="3" id="KW-1185">Reference proteome</keyword>
<sequence length="98" mass="10465">MTLRQYISFRLGLSTSLGRSLAVLILFLLVGGIGTNVLVFLHSWDDEIAQAANKAVNLSVAQVRQAEDTFMAVGQTLDDVRAAVAAGSRRPITVFSSG</sequence>
<keyword evidence="1" id="KW-0812">Transmembrane</keyword>
<name>A0ABP1WCS3_9ENTR</name>
<feature type="transmembrane region" description="Helical" evidence="1">
    <location>
        <begin position="21"/>
        <end position="44"/>
    </location>
</feature>
<comment type="caution">
    <text evidence="2">The sequence shown here is derived from an EMBL/GenBank/DDBJ whole genome shotgun (WGS) entry which is preliminary data.</text>
</comment>
<gene>
    <name evidence="2" type="ORF">BN134_3188</name>
</gene>
<keyword evidence="1" id="KW-0472">Membrane</keyword>
<evidence type="ECO:0000256" key="1">
    <source>
        <dbReference type="SAM" id="Phobius"/>
    </source>
</evidence>
<reference evidence="3" key="1">
    <citation type="journal article" date="2012" name="PLoS ONE">
        <title>Comparative analysis of genome sequences covering the seven cronobacter species.</title>
        <authorList>
            <person name="Joseph S."/>
            <person name="Desai P."/>
            <person name="Ji Y."/>
            <person name="Cummings C.A."/>
            <person name="Shih R."/>
            <person name="Degoricija L."/>
            <person name="Rico A."/>
            <person name="Brzoska P."/>
            <person name="Hamby S.E."/>
            <person name="Masood N."/>
            <person name="Hariri S."/>
            <person name="Sonbol H."/>
            <person name="Chuzhanova N."/>
            <person name="McClelland M."/>
            <person name="Furtado M.R."/>
            <person name="Forsythe S.J."/>
        </authorList>
    </citation>
    <scope>NUCLEOTIDE SEQUENCE [LARGE SCALE GENOMIC DNA]</scope>
    <source>
        <strain evidence="3">1210</strain>
    </source>
</reference>
<accession>A0ABP1WCS3</accession>
<keyword evidence="1" id="KW-1133">Transmembrane helix</keyword>
<protein>
    <submittedName>
        <fullName evidence="2">Uncharacterized protein</fullName>
    </submittedName>
</protein>
<dbReference type="Proteomes" id="UP000009342">
    <property type="component" value="Unassembled WGS sequence"/>
</dbReference>
<evidence type="ECO:0000313" key="3">
    <source>
        <dbReference type="Proteomes" id="UP000009342"/>
    </source>
</evidence>
<dbReference type="EMBL" id="CAKZ01000145">
    <property type="protein sequence ID" value="CCJ82427.1"/>
    <property type="molecule type" value="Genomic_DNA"/>
</dbReference>
<evidence type="ECO:0000313" key="2">
    <source>
        <dbReference type="EMBL" id="CCJ82427.1"/>
    </source>
</evidence>
<proteinExistence type="predicted"/>
<organism evidence="2 3">
    <name type="scientific">Cronobacter dublinensis 1210</name>
    <dbReference type="NCBI Taxonomy" id="1208656"/>
    <lineage>
        <taxon>Bacteria</taxon>
        <taxon>Pseudomonadati</taxon>
        <taxon>Pseudomonadota</taxon>
        <taxon>Gammaproteobacteria</taxon>
        <taxon>Enterobacterales</taxon>
        <taxon>Enterobacteriaceae</taxon>
        <taxon>Cronobacter</taxon>
    </lineage>
</organism>